<keyword evidence="1" id="KW-0812">Transmembrane</keyword>
<reference evidence="2" key="2">
    <citation type="journal article" date="2024" name="Antonie Van Leeuwenhoek">
        <title>Roseihalotalea indica gen. nov., sp. nov., a halophilic Bacteroidetes from mesopelagic Southwest Indian Ocean with higher carbohydrate metabolic potential.</title>
        <authorList>
            <person name="Chen B."/>
            <person name="Zhang M."/>
            <person name="Lin D."/>
            <person name="Ye J."/>
            <person name="Tang K."/>
        </authorList>
    </citation>
    <scope>NUCLEOTIDE SEQUENCE</scope>
    <source>
        <strain evidence="2">TK19036</strain>
    </source>
</reference>
<proteinExistence type="predicted"/>
<sequence>MNTNTWYLLLDSFFLLFHSTLVLFNLTGWMWKKARLPHLIVISLTIVSINGYSQQKAV</sequence>
<evidence type="ECO:0000256" key="1">
    <source>
        <dbReference type="SAM" id="Phobius"/>
    </source>
</evidence>
<reference evidence="2" key="1">
    <citation type="journal article" date="2023" name="Comput. Struct. Biotechnol. J.">
        <title>Discovery of a novel marine Bacteroidetes with a rich repertoire of carbohydrate-active enzymes.</title>
        <authorList>
            <person name="Chen B."/>
            <person name="Liu G."/>
            <person name="Chen Q."/>
            <person name="Wang H."/>
            <person name="Liu L."/>
            <person name="Tang K."/>
        </authorList>
    </citation>
    <scope>NUCLEOTIDE SEQUENCE</scope>
    <source>
        <strain evidence="2">TK19036</strain>
    </source>
</reference>
<organism evidence="2">
    <name type="scientific">Roseihalotalea indica</name>
    <dbReference type="NCBI Taxonomy" id="2867963"/>
    <lineage>
        <taxon>Bacteria</taxon>
        <taxon>Pseudomonadati</taxon>
        <taxon>Bacteroidota</taxon>
        <taxon>Cytophagia</taxon>
        <taxon>Cytophagales</taxon>
        <taxon>Catalimonadaceae</taxon>
        <taxon>Roseihalotalea</taxon>
    </lineage>
</organism>
<accession>A0AA49GPC8</accession>
<keyword evidence="1" id="KW-0472">Membrane</keyword>
<name>A0AA49GPC8_9BACT</name>
<feature type="transmembrane region" description="Helical" evidence="1">
    <location>
        <begin position="6"/>
        <end position="24"/>
    </location>
</feature>
<feature type="transmembrane region" description="Helical" evidence="1">
    <location>
        <begin position="36"/>
        <end position="53"/>
    </location>
</feature>
<keyword evidence="1" id="KW-1133">Transmembrane helix</keyword>
<protein>
    <submittedName>
        <fullName evidence="2">DUF2784 family protein</fullName>
    </submittedName>
</protein>
<dbReference type="AlphaFoldDB" id="A0AA49GPC8"/>
<evidence type="ECO:0000313" key="2">
    <source>
        <dbReference type="EMBL" id="WKN37444.1"/>
    </source>
</evidence>
<gene>
    <name evidence="2" type="ORF">K4G66_01810</name>
</gene>
<dbReference type="EMBL" id="CP120682">
    <property type="protein sequence ID" value="WKN37444.1"/>
    <property type="molecule type" value="Genomic_DNA"/>
</dbReference>